<sequence>MNAQMSVFISYFGDPVEPNDATSIRKDIINAFRKPYLKKDMTTHGSLWNQYSFPQGTITVDHIAPDNDISGYMYVEGKGKDEVIFLAMLSQFIDYLNGREDGLFPAVYFVDRECTMCLCENGERGAMKPVYLYQGGTR</sequence>
<accession>A0ABU1IV14</accession>
<organism evidence="1 2">
    <name type="scientific">Paenibacillus hunanensis</name>
    <dbReference type="NCBI Taxonomy" id="539262"/>
    <lineage>
        <taxon>Bacteria</taxon>
        <taxon>Bacillati</taxon>
        <taxon>Bacillota</taxon>
        <taxon>Bacilli</taxon>
        <taxon>Bacillales</taxon>
        <taxon>Paenibacillaceae</taxon>
        <taxon>Paenibacillus</taxon>
    </lineage>
</organism>
<protein>
    <submittedName>
        <fullName evidence="1">Uncharacterized protein</fullName>
    </submittedName>
</protein>
<name>A0ABU1IV14_9BACL</name>
<comment type="caution">
    <text evidence="1">The sequence shown here is derived from an EMBL/GenBank/DDBJ whole genome shotgun (WGS) entry which is preliminary data.</text>
</comment>
<dbReference type="Proteomes" id="UP001185028">
    <property type="component" value="Unassembled WGS sequence"/>
</dbReference>
<dbReference type="EMBL" id="JAVDQH010000003">
    <property type="protein sequence ID" value="MDR6243085.1"/>
    <property type="molecule type" value="Genomic_DNA"/>
</dbReference>
<keyword evidence="2" id="KW-1185">Reference proteome</keyword>
<gene>
    <name evidence="1" type="ORF">JOC58_000970</name>
</gene>
<evidence type="ECO:0000313" key="2">
    <source>
        <dbReference type="Proteomes" id="UP001185028"/>
    </source>
</evidence>
<dbReference type="RefSeq" id="WP_188775459.1">
    <property type="nucleotide sequence ID" value="NZ_BMMB01000004.1"/>
</dbReference>
<reference evidence="1 2" key="1">
    <citation type="submission" date="2023-07" db="EMBL/GenBank/DDBJ databases">
        <title>Genomic Encyclopedia of Type Strains, Phase IV (KMG-IV): sequencing the most valuable type-strain genomes for metagenomic binning, comparative biology and taxonomic classification.</title>
        <authorList>
            <person name="Goeker M."/>
        </authorList>
    </citation>
    <scope>NUCLEOTIDE SEQUENCE [LARGE SCALE GENOMIC DNA]</scope>
    <source>
        <strain evidence="1 2">DSM 22170</strain>
    </source>
</reference>
<evidence type="ECO:0000313" key="1">
    <source>
        <dbReference type="EMBL" id="MDR6243085.1"/>
    </source>
</evidence>
<proteinExistence type="predicted"/>